<organism evidence="1 2">
    <name type="scientific">Richelia intracellularis HH01</name>
    <dbReference type="NCBI Taxonomy" id="1165094"/>
    <lineage>
        <taxon>Bacteria</taxon>
        <taxon>Bacillati</taxon>
        <taxon>Cyanobacteriota</taxon>
        <taxon>Cyanophyceae</taxon>
        <taxon>Nostocales</taxon>
        <taxon>Nostocaceae</taxon>
        <taxon>Richelia</taxon>
    </lineage>
</organism>
<name>M1WSR5_9NOST</name>
<evidence type="ECO:0000313" key="1">
    <source>
        <dbReference type="EMBL" id="CCH67599.1"/>
    </source>
</evidence>
<protein>
    <submittedName>
        <fullName evidence="1">Uncharacterized protein</fullName>
    </submittedName>
</protein>
<dbReference type="STRING" id="1165094.RINTHH_14440"/>
<reference evidence="1 2" key="1">
    <citation type="submission" date="2012-05" db="EMBL/GenBank/DDBJ databases">
        <authorList>
            <person name="Hilton J."/>
        </authorList>
    </citation>
    <scope>NUCLEOTIDE SEQUENCE [LARGE SCALE GENOMIC DNA]</scope>
    <source>
        <strain evidence="1 2">HH01</strain>
    </source>
</reference>
<dbReference type="RefSeq" id="WP_008234366.1">
    <property type="nucleotide sequence ID" value="NZ_CAIY01000049.1"/>
</dbReference>
<sequence length="89" mass="9851">MAGSIAYLIVALTRMYETSTKIMLDDKQASISELGGDLNQVALHYGGLDLVSDQTELAKSQTLLKRVINIAFKSSKLPEIHFLIKNLTR</sequence>
<keyword evidence="2" id="KW-1185">Reference proteome</keyword>
<dbReference type="EMBL" id="CAIY01000049">
    <property type="protein sequence ID" value="CCH67599.1"/>
    <property type="molecule type" value="Genomic_DNA"/>
</dbReference>
<gene>
    <name evidence="1" type="ORF">RINTHH_14440</name>
</gene>
<dbReference type="AlphaFoldDB" id="M1WSR5"/>
<dbReference type="Proteomes" id="UP000053051">
    <property type="component" value="Unassembled WGS sequence"/>
</dbReference>
<evidence type="ECO:0000313" key="2">
    <source>
        <dbReference type="Proteomes" id="UP000053051"/>
    </source>
</evidence>
<reference evidence="2" key="2">
    <citation type="submission" date="2016-01" db="EMBL/GenBank/DDBJ databases">
        <title>Diatom-associated endosymboitic cyanobacterium lacks core nitrogen metabolism enzymes.</title>
        <authorList>
            <person name="Hilton J.A."/>
            <person name="Foster R.A."/>
            <person name="Tripp H.J."/>
            <person name="Carter B.J."/>
            <person name="Zehr J.P."/>
            <person name="Villareal T.A."/>
        </authorList>
    </citation>
    <scope>NUCLEOTIDE SEQUENCE [LARGE SCALE GENOMIC DNA]</scope>
    <source>
        <strain evidence="2">HH01</strain>
    </source>
</reference>
<comment type="caution">
    <text evidence="1">The sequence shown here is derived from an EMBL/GenBank/DDBJ whole genome shotgun (WGS) entry which is preliminary data.</text>
</comment>
<proteinExistence type="predicted"/>
<accession>M1WSR5</accession>